<keyword evidence="1" id="KW-1133">Transmembrane helix</keyword>
<keyword evidence="1" id="KW-0812">Transmembrane</keyword>
<evidence type="ECO:0000313" key="2">
    <source>
        <dbReference type="EMBL" id="KAI9263138.1"/>
    </source>
</evidence>
<keyword evidence="1" id="KW-0472">Membrane</keyword>
<reference evidence="2" key="2">
    <citation type="submission" date="2023-02" db="EMBL/GenBank/DDBJ databases">
        <authorList>
            <consortium name="DOE Joint Genome Institute"/>
            <person name="Mondo S.J."/>
            <person name="Chang Y."/>
            <person name="Wang Y."/>
            <person name="Ahrendt S."/>
            <person name="Andreopoulos W."/>
            <person name="Barry K."/>
            <person name="Beard J."/>
            <person name="Benny G.L."/>
            <person name="Blankenship S."/>
            <person name="Bonito G."/>
            <person name="Cuomo C."/>
            <person name="Desiro A."/>
            <person name="Gervers K.A."/>
            <person name="Hundley H."/>
            <person name="Kuo A."/>
            <person name="LaButti K."/>
            <person name="Lang B.F."/>
            <person name="Lipzen A."/>
            <person name="O'Donnell K."/>
            <person name="Pangilinan J."/>
            <person name="Reynolds N."/>
            <person name="Sandor L."/>
            <person name="Smith M.W."/>
            <person name="Tsang A."/>
            <person name="Grigoriev I.V."/>
            <person name="Stajich J.E."/>
            <person name="Spatafora J.W."/>
        </authorList>
    </citation>
    <scope>NUCLEOTIDE SEQUENCE</scope>
    <source>
        <strain evidence="2">RSA 2281</strain>
    </source>
</reference>
<evidence type="ECO:0000256" key="1">
    <source>
        <dbReference type="SAM" id="Phobius"/>
    </source>
</evidence>
<keyword evidence="3" id="KW-1185">Reference proteome</keyword>
<comment type="caution">
    <text evidence="2">The sequence shown here is derived from an EMBL/GenBank/DDBJ whole genome shotgun (WGS) entry which is preliminary data.</text>
</comment>
<name>A0AAD5KA65_9FUNG</name>
<dbReference type="EMBL" id="JAIXMP010000013">
    <property type="protein sequence ID" value="KAI9263138.1"/>
    <property type="molecule type" value="Genomic_DNA"/>
</dbReference>
<reference evidence="2" key="1">
    <citation type="journal article" date="2022" name="IScience">
        <title>Evolution of zygomycete secretomes and the origins of terrestrial fungal ecologies.</title>
        <authorList>
            <person name="Chang Y."/>
            <person name="Wang Y."/>
            <person name="Mondo S."/>
            <person name="Ahrendt S."/>
            <person name="Andreopoulos W."/>
            <person name="Barry K."/>
            <person name="Beard J."/>
            <person name="Benny G.L."/>
            <person name="Blankenship S."/>
            <person name="Bonito G."/>
            <person name="Cuomo C."/>
            <person name="Desiro A."/>
            <person name="Gervers K.A."/>
            <person name="Hundley H."/>
            <person name="Kuo A."/>
            <person name="LaButti K."/>
            <person name="Lang B.F."/>
            <person name="Lipzen A."/>
            <person name="O'Donnell K."/>
            <person name="Pangilinan J."/>
            <person name="Reynolds N."/>
            <person name="Sandor L."/>
            <person name="Smith M.E."/>
            <person name="Tsang A."/>
            <person name="Grigoriev I.V."/>
            <person name="Stajich J.E."/>
            <person name="Spatafora J.W."/>
        </authorList>
    </citation>
    <scope>NUCLEOTIDE SEQUENCE</scope>
    <source>
        <strain evidence="2">RSA 2281</strain>
    </source>
</reference>
<proteinExistence type="predicted"/>
<feature type="transmembrane region" description="Helical" evidence="1">
    <location>
        <begin position="77"/>
        <end position="99"/>
    </location>
</feature>
<sequence length="123" mass="14335">MVFICCSTGFILIDLAHNLTHPCIIHIQFFIMTWCPRFIHISILYYPFFASCCVLFRHIIRSIIILLLFPIQGYSSLFMHVSKVISICPLVIILFKMFYRGRRNASINSNNPSIMIRFIPGPH</sequence>
<dbReference type="AlphaFoldDB" id="A0AAD5KA65"/>
<dbReference type="Proteomes" id="UP001209540">
    <property type="component" value="Unassembled WGS sequence"/>
</dbReference>
<organism evidence="2 3">
    <name type="scientific">Phascolomyces articulosus</name>
    <dbReference type="NCBI Taxonomy" id="60185"/>
    <lineage>
        <taxon>Eukaryota</taxon>
        <taxon>Fungi</taxon>
        <taxon>Fungi incertae sedis</taxon>
        <taxon>Mucoromycota</taxon>
        <taxon>Mucoromycotina</taxon>
        <taxon>Mucoromycetes</taxon>
        <taxon>Mucorales</taxon>
        <taxon>Lichtheimiaceae</taxon>
        <taxon>Phascolomyces</taxon>
    </lineage>
</organism>
<accession>A0AAD5KA65</accession>
<gene>
    <name evidence="2" type="ORF">BDA99DRAFT_509414</name>
</gene>
<feature type="transmembrane region" description="Helical" evidence="1">
    <location>
        <begin position="43"/>
        <end position="71"/>
    </location>
</feature>
<evidence type="ECO:0000313" key="3">
    <source>
        <dbReference type="Proteomes" id="UP001209540"/>
    </source>
</evidence>
<protein>
    <submittedName>
        <fullName evidence="2">Uncharacterized protein</fullName>
    </submittedName>
</protein>